<dbReference type="PANTHER" id="PTHR43509">
    <property type="match status" value="1"/>
</dbReference>
<gene>
    <name evidence="8" type="primary">sat</name>
    <name evidence="12" type="ORF">KR51_00035640</name>
</gene>
<dbReference type="GO" id="GO:0004781">
    <property type="term" value="F:sulfate adenylyltransferase (ATP) activity"/>
    <property type="evidence" value="ECO:0007669"/>
    <property type="project" value="UniProtKB-UniRule"/>
</dbReference>
<dbReference type="NCBIfam" id="NF003166">
    <property type="entry name" value="PRK04149.1"/>
    <property type="match status" value="1"/>
</dbReference>
<dbReference type="EC" id="2.7.7.4" evidence="8"/>
<dbReference type="GO" id="GO:0005524">
    <property type="term" value="F:ATP binding"/>
    <property type="evidence" value="ECO:0007669"/>
    <property type="project" value="UniProtKB-KW"/>
</dbReference>
<comment type="catalytic activity">
    <reaction evidence="7 8">
        <text>sulfate + ATP + H(+) = adenosine 5'-phosphosulfate + diphosphate</text>
        <dbReference type="Rhea" id="RHEA:18133"/>
        <dbReference type="ChEBI" id="CHEBI:15378"/>
        <dbReference type="ChEBI" id="CHEBI:16189"/>
        <dbReference type="ChEBI" id="CHEBI:30616"/>
        <dbReference type="ChEBI" id="CHEBI:33019"/>
        <dbReference type="ChEBI" id="CHEBI:58243"/>
        <dbReference type="EC" id="2.7.7.4"/>
    </reaction>
</comment>
<dbReference type="Gene3D" id="3.10.400.10">
    <property type="entry name" value="Sulfate adenylyltransferase"/>
    <property type="match status" value="1"/>
</dbReference>
<dbReference type="eggNOG" id="COG2046">
    <property type="taxonomic scope" value="Bacteria"/>
</dbReference>
<dbReference type="GO" id="GO:0070814">
    <property type="term" value="P:hydrogen sulfide biosynthetic process"/>
    <property type="evidence" value="ECO:0007669"/>
    <property type="project" value="UniProtKB-UniRule"/>
</dbReference>
<keyword evidence="5 8" id="KW-0067">ATP-binding</keyword>
<accession>U5DHB9</accession>
<dbReference type="EMBL" id="ASSJ01000083">
    <property type="protein sequence ID" value="ERN39964.1"/>
    <property type="molecule type" value="Genomic_DNA"/>
</dbReference>
<evidence type="ECO:0000313" key="13">
    <source>
        <dbReference type="Proteomes" id="UP000016960"/>
    </source>
</evidence>
<dbReference type="Proteomes" id="UP000016960">
    <property type="component" value="Unassembled WGS sequence"/>
</dbReference>
<dbReference type="Gene3D" id="3.40.50.620">
    <property type="entry name" value="HUPs"/>
    <property type="match status" value="1"/>
</dbReference>
<dbReference type="NCBIfam" id="TIGR00339">
    <property type="entry name" value="sopT"/>
    <property type="match status" value="1"/>
</dbReference>
<evidence type="ECO:0000256" key="4">
    <source>
        <dbReference type="ARBA" id="ARBA00022741"/>
    </source>
</evidence>
<proteinExistence type="inferred from homology"/>
<feature type="compositionally biased region" description="Polar residues" evidence="9">
    <location>
        <begin position="1"/>
        <end position="16"/>
    </location>
</feature>
<dbReference type="InterPro" id="IPR014729">
    <property type="entry name" value="Rossmann-like_a/b/a_fold"/>
</dbReference>
<dbReference type="InterPro" id="IPR015947">
    <property type="entry name" value="PUA-like_sf"/>
</dbReference>
<dbReference type="SUPFAM" id="SSF88697">
    <property type="entry name" value="PUA domain-like"/>
    <property type="match status" value="1"/>
</dbReference>
<dbReference type="HAMAP" id="MF_00066">
    <property type="entry name" value="Sulf_adenylyltr"/>
    <property type="match status" value="1"/>
</dbReference>
<evidence type="ECO:0000256" key="2">
    <source>
        <dbReference type="ARBA" id="ARBA00022679"/>
    </source>
</evidence>
<dbReference type="FunCoup" id="U5DHB9">
    <property type="interactions" value="283"/>
</dbReference>
<feature type="region of interest" description="Disordered" evidence="9">
    <location>
        <begin position="1"/>
        <end position="22"/>
    </location>
</feature>
<keyword evidence="3 8" id="KW-0548">Nucleotidyltransferase</keyword>
<feature type="domain" description="ATP-sulfurylase PUA-like" evidence="11">
    <location>
        <begin position="17"/>
        <end position="175"/>
    </location>
</feature>
<comment type="similarity">
    <text evidence="6 8">Belongs to the sulfate adenylyltransferase family.</text>
</comment>
<feature type="domain" description="Sulphate adenylyltransferase catalytic" evidence="10">
    <location>
        <begin position="183"/>
        <end position="393"/>
    </location>
</feature>
<dbReference type="PANTHER" id="PTHR43509:SF1">
    <property type="entry name" value="SULFATE ADENYLYLTRANSFERASE"/>
    <property type="match status" value="1"/>
</dbReference>
<dbReference type="Pfam" id="PF01747">
    <property type="entry name" value="ATP-sulfurylase"/>
    <property type="match status" value="1"/>
</dbReference>
<dbReference type="GO" id="GO:0000103">
    <property type="term" value="P:sulfate assimilation"/>
    <property type="evidence" value="ECO:0007669"/>
    <property type="project" value="UniProtKB-UniRule"/>
</dbReference>
<dbReference type="CDD" id="cd00517">
    <property type="entry name" value="ATPS"/>
    <property type="match status" value="1"/>
</dbReference>
<dbReference type="InterPro" id="IPR025980">
    <property type="entry name" value="ATP-Sase_PUA-like_dom"/>
</dbReference>
<comment type="pathway">
    <text evidence="1 8">Sulfur metabolism; hydrogen sulfide biosynthesis; sulfite from sulfate: step 1/3.</text>
</comment>
<dbReference type="STRING" id="582515.KR51_00035640"/>
<keyword evidence="2 8" id="KW-0808">Transferase</keyword>
<keyword evidence="4 8" id="KW-0547">Nucleotide-binding</keyword>
<evidence type="ECO:0000256" key="5">
    <source>
        <dbReference type="ARBA" id="ARBA00022840"/>
    </source>
</evidence>
<protein>
    <recommendedName>
        <fullName evidence="8">Sulfate adenylyltransferase</fullName>
        <ecNumber evidence="8">2.7.7.4</ecNumber>
    </recommendedName>
    <alternativeName>
        <fullName evidence="8">ATP-sulfurylase</fullName>
    </alternativeName>
    <alternativeName>
        <fullName evidence="8">Sulfate adenylate transferase</fullName>
        <shortName evidence="8">SAT</shortName>
    </alternativeName>
</protein>
<evidence type="ECO:0000259" key="11">
    <source>
        <dbReference type="Pfam" id="PF14306"/>
    </source>
</evidence>
<reference evidence="12 13" key="1">
    <citation type="submission" date="2013-05" db="EMBL/GenBank/DDBJ databases">
        <title>Draft genome sequence of Rubidibacter lacunae KORDI 51-2.</title>
        <authorList>
            <person name="Choi D.H."/>
            <person name="Noh J.H."/>
            <person name="Kwon K.-K."/>
            <person name="Lee J.-H."/>
            <person name="Ryu J.-Y."/>
        </authorList>
    </citation>
    <scope>NUCLEOTIDE SEQUENCE [LARGE SCALE GENOMIC DNA]</scope>
    <source>
        <strain evidence="12 13">KORDI 51-2</strain>
    </source>
</reference>
<evidence type="ECO:0000256" key="6">
    <source>
        <dbReference type="ARBA" id="ARBA00037980"/>
    </source>
</evidence>
<comment type="caution">
    <text evidence="12">The sequence shown here is derived from an EMBL/GenBank/DDBJ whole genome shotgun (WGS) entry which is preliminary data.</text>
</comment>
<evidence type="ECO:0000256" key="1">
    <source>
        <dbReference type="ARBA" id="ARBA00005048"/>
    </source>
</evidence>
<evidence type="ECO:0000256" key="3">
    <source>
        <dbReference type="ARBA" id="ARBA00022695"/>
    </source>
</evidence>
<name>U5DHB9_9CHRO</name>
<dbReference type="InterPro" id="IPR024951">
    <property type="entry name" value="Sulfurylase_cat_dom"/>
</dbReference>
<dbReference type="SUPFAM" id="SSF52374">
    <property type="entry name" value="Nucleotidylyl transferase"/>
    <property type="match status" value="1"/>
</dbReference>
<dbReference type="InParanoid" id="U5DHB9"/>
<evidence type="ECO:0000259" key="10">
    <source>
        <dbReference type="Pfam" id="PF01747"/>
    </source>
</evidence>
<dbReference type="PATRIC" id="fig|582515.4.peg.4005"/>
<dbReference type="InterPro" id="IPR020792">
    <property type="entry name" value="SO4_adenylyltransferase_pro"/>
</dbReference>
<keyword evidence="13" id="KW-1185">Reference proteome</keyword>
<dbReference type="InterPro" id="IPR002650">
    <property type="entry name" value="Sulphate_adenylyltransferase"/>
</dbReference>
<dbReference type="AlphaFoldDB" id="U5DHB9"/>
<dbReference type="Pfam" id="PF14306">
    <property type="entry name" value="PUA_2"/>
    <property type="match status" value="1"/>
</dbReference>
<evidence type="ECO:0000256" key="7">
    <source>
        <dbReference type="ARBA" id="ARBA00049370"/>
    </source>
</evidence>
<organism evidence="12 13">
    <name type="scientific">Rubidibacter lacunae KORDI 51-2</name>
    <dbReference type="NCBI Taxonomy" id="582515"/>
    <lineage>
        <taxon>Bacteria</taxon>
        <taxon>Bacillati</taxon>
        <taxon>Cyanobacteriota</taxon>
        <taxon>Cyanophyceae</taxon>
        <taxon>Oscillatoriophycideae</taxon>
        <taxon>Chroococcales</taxon>
        <taxon>Aphanothecaceae</taxon>
        <taxon>Rubidibacter</taxon>
    </lineage>
</organism>
<sequence>MPSAQQVPMTTKQQETIAPHGGHLVNRVASPAEKAEFLAQQDTLPRLQLDDRAFSDLVMIAIGGFSPIQGFMEQQDYDRVVDEMRLANGLPWSVPVTLSVDEDVAETLEEGIWVRLDDKTGRFVGILELTQKYRYSKAHEAINVYRTDEDKHPGVAVVYNQGPINLAGPVWLLERDPHPLFPKYQIDPAAARALFVERGWKTVVGFQTRNPIHRAHEYIQKCALETVDGLFLHPLVGATKSDDIPADVRMRCYEIMMEHYFPQDRVILAINPSAMRYAGPREAIFHALIRKNYGCTHFIVGRDHAGVGDYYGTYDAQQIFDEFEPNELGIVPMKFEHAFYCKRTGQMATAKTSPSGPEDRIHLSGTKVRAMLRKGELPPPQFSRSEVAQELARAMQAQAEAQA</sequence>
<evidence type="ECO:0000313" key="12">
    <source>
        <dbReference type="EMBL" id="ERN39964.1"/>
    </source>
</evidence>
<evidence type="ECO:0000256" key="9">
    <source>
        <dbReference type="SAM" id="MobiDB-lite"/>
    </source>
</evidence>
<dbReference type="UniPathway" id="UPA00140">
    <property type="reaction ID" value="UER00204"/>
</dbReference>
<evidence type="ECO:0000256" key="8">
    <source>
        <dbReference type="HAMAP-Rule" id="MF_00066"/>
    </source>
</evidence>